<name>A0A1F5F3I8_9BACT</name>
<protein>
    <recommendedName>
        <fullName evidence="3">Transcriptional regulator</fullName>
    </recommendedName>
</protein>
<dbReference type="Proteomes" id="UP000176191">
    <property type="component" value="Unassembled WGS sequence"/>
</dbReference>
<sequence>MGYYEGMEDRTLTRLKRIKGQVEGIIRMYGECRECSEVVTQVAAVRAALGAVGKELLTDEAVACVRNQKPVKMEKLLHKLFDIS</sequence>
<dbReference type="PANTHER" id="PTHR33677">
    <property type="entry name" value="TRANSCRIPTIONAL REPRESSOR FRMR-RELATED"/>
    <property type="match status" value="1"/>
</dbReference>
<dbReference type="InterPro" id="IPR038390">
    <property type="entry name" value="Metal_Tscrpt_repr_sf"/>
</dbReference>
<dbReference type="CDD" id="cd10148">
    <property type="entry name" value="CsoR-like_DUF156"/>
    <property type="match status" value="1"/>
</dbReference>
<evidence type="ECO:0000313" key="2">
    <source>
        <dbReference type="Proteomes" id="UP000176191"/>
    </source>
</evidence>
<dbReference type="GO" id="GO:0003677">
    <property type="term" value="F:DNA binding"/>
    <property type="evidence" value="ECO:0007669"/>
    <property type="project" value="InterPro"/>
</dbReference>
<dbReference type="PANTHER" id="PTHR33677:SF5">
    <property type="entry name" value="TRANSCRIPTIONAL REPRESSOR FRMR"/>
    <property type="match status" value="1"/>
</dbReference>
<dbReference type="GO" id="GO:0046872">
    <property type="term" value="F:metal ion binding"/>
    <property type="evidence" value="ECO:0007669"/>
    <property type="project" value="InterPro"/>
</dbReference>
<accession>A0A1F5F3I8</accession>
<dbReference type="Pfam" id="PF02583">
    <property type="entry name" value="Trns_repr_metal"/>
    <property type="match status" value="1"/>
</dbReference>
<proteinExistence type="predicted"/>
<organism evidence="1 2">
    <name type="scientific">Candidatus Collierbacteria bacterium RIFOXYA2_FULL_46_10</name>
    <dbReference type="NCBI Taxonomy" id="1817726"/>
    <lineage>
        <taxon>Bacteria</taxon>
        <taxon>Candidatus Collieribacteriota</taxon>
    </lineage>
</organism>
<dbReference type="EMBL" id="MFAK01000038">
    <property type="protein sequence ID" value="OGD74241.1"/>
    <property type="molecule type" value="Genomic_DNA"/>
</dbReference>
<dbReference type="InterPro" id="IPR003735">
    <property type="entry name" value="Metal_Tscrpt_repr"/>
</dbReference>
<reference evidence="1 2" key="1">
    <citation type="journal article" date="2016" name="Nat. Commun.">
        <title>Thousands of microbial genomes shed light on interconnected biogeochemical processes in an aquifer system.</title>
        <authorList>
            <person name="Anantharaman K."/>
            <person name="Brown C.T."/>
            <person name="Hug L.A."/>
            <person name="Sharon I."/>
            <person name="Castelle C.J."/>
            <person name="Probst A.J."/>
            <person name="Thomas B.C."/>
            <person name="Singh A."/>
            <person name="Wilkins M.J."/>
            <person name="Karaoz U."/>
            <person name="Brodie E.L."/>
            <person name="Williams K.H."/>
            <person name="Hubbard S.S."/>
            <person name="Banfield J.F."/>
        </authorList>
    </citation>
    <scope>NUCLEOTIDE SEQUENCE [LARGE SCALE GENOMIC DNA]</scope>
</reference>
<evidence type="ECO:0008006" key="3">
    <source>
        <dbReference type="Google" id="ProtNLM"/>
    </source>
</evidence>
<comment type="caution">
    <text evidence="1">The sequence shown here is derived from an EMBL/GenBank/DDBJ whole genome shotgun (WGS) entry which is preliminary data.</text>
</comment>
<gene>
    <name evidence="1" type="ORF">A2228_03755</name>
</gene>
<dbReference type="Gene3D" id="1.20.58.1000">
    <property type="entry name" value="Metal-sensitive repressor, helix protomer"/>
    <property type="match status" value="1"/>
</dbReference>
<evidence type="ECO:0000313" key="1">
    <source>
        <dbReference type="EMBL" id="OGD74241.1"/>
    </source>
</evidence>
<dbReference type="AlphaFoldDB" id="A0A1F5F3I8"/>
<dbReference type="GO" id="GO:0045892">
    <property type="term" value="P:negative regulation of DNA-templated transcription"/>
    <property type="evidence" value="ECO:0007669"/>
    <property type="project" value="UniProtKB-ARBA"/>
</dbReference>